<dbReference type="GO" id="GO:0050819">
    <property type="term" value="P:negative regulation of coagulation"/>
    <property type="evidence" value="ECO:0007669"/>
    <property type="project" value="InterPro"/>
</dbReference>
<evidence type="ECO:0000256" key="6">
    <source>
        <dbReference type="SAM" id="SignalP"/>
    </source>
</evidence>
<feature type="chain" id="PRO_5012832466" evidence="6">
    <location>
        <begin position="20"/>
        <end position="67"/>
    </location>
</feature>
<sequence>MKVIVFCCLLLAGLFVANAADCGGKTCSGGQVCSNDVCVCTKIRCRILCRNGFLKDENGCEYPCTCA</sequence>
<name>A0A290YV98_HIRMN</name>
<evidence type="ECO:0000256" key="5">
    <source>
        <dbReference type="ARBA" id="ARBA00022900"/>
    </source>
</evidence>
<keyword evidence="4" id="KW-0646">Protease inhibitor</keyword>
<dbReference type="PRINTS" id="PR01706">
    <property type="entry name" value="ANTISTASIN"/>
</dbReference>
<protein>
    <submittedName>
        <fullName evidence="8">Guamerin</fullName>
    </submittedName>
</protein>
<evidence type="ECO:0000256" key="3">
    <source>
        <dbReference type="ARBA" id="ARBA00022525"/>
    </source>
</evidence>
<dbReference type="Gene3D" id="2.10.22.10">
    <property type="entry name" value="Antistasin, domain 1"/>
    <property type="match status" value="1"/>
</dbReference>
<keyword evidence="6" id="KW-0732">Signal</keyword>
<evidence type="ECO:0000259" key="7">
    <source>
        <dbReference type="PROSITE" id="PS51252"/>
    </source>
</evidence>
<dbReference type="InterPro" id="IPR004094">
    <property type="entry name" value="Antistasin-like"/>
</dbReference>
<keyword evidence="3" id="KW-0964">Secreted</keyword>
<dbReference type="InterPro" id="IPR008086">
    <property type="entry name" value="Prot_inh_I15_antistasin_leech"/>
</dbReference>
<evidence type="ECO:0000256" key="1">
    <source>
        <dbReference type="ARBA" id="ARBA00004613"/>
    </source>
</evidence>
<evidence type="ECO:0000256" key="4">
    <source>
        <dbReference type="ARBA" id="ARBA00022690"/>
    </source>
</evidence>
<accession>A0A290YV98</accession>
<feature type="signal peptide" evidence="6">
    <location>
        <begin position="1"/>
        <end position="19"/>
    </location>
</feature>
<dbReference type="Pfam" id="PF02822">
    <property type="entry name" value="Antistasin"/>
    <property type="match status" value="1"/>
</dbReference>
<keyword evidence="5" id="KW-0722">Serine protease inhibitor</keyword>
<dbReference type="SUPFAM" id="SSF57262">
    <property type="entry name" value="Leech antihemostatic proteins"/>
    <property type="match status" value="1"/>
</dbReference>
<reference evidence="8" key="1">
    <citation type="submission" date="2016-10" db="EMBL/GenBank/DDBJ databases">
        <authorList>
            <person name="Varghese N."/>
        </authorList>
    </citation>
    <scope>NUCLEOTIDE SEQUENCE</scope>
</reference>
<dbReference type="PROSITE" id="PS51252">
    <property type="entry name" value="ANTISTASIN"/>
    <property type="match status" value="1"/>
</dbReference>
<dbReference type="GO" id="GO:0005576">
    <property type="term" value="C:extracellular region"/>
    <property type="evidence" value="ECO:0007669"/>
    <property type="project" value="UniProtKB-SubCell"/>
</dbReference>
<dbReference type="InterPro" id="IPR011061">
    <property type="entry name" value="Hirudin/antistatin"/>
</dbReference>
<comment type="subcellular location">
    <subcellularLocation>
        <location evidence="1">Secreted</location>
    </subcellularLocation>
</comment>
<organism evidence="8">
    <name type="scientific">Hirudinaria manillensis</name>
    <name type="common">Asian medical leech</name>
    <name type="synonym">Poecilobdella manillensis</name>
    <dbReference type="NCBI Taxonomy" id="1348078"/>
    <lineage>
        <taxon>Eukaryota</taxon>
        <taxon>Metazoa</taxon>
        <taxon>Spiralia</taxon>
        <taxon>Lophotrochozoa</taxon>
        <taxon>Annelida</taxon>
        <taxon>Clitellata</taxon>
        <taxon>Hirudinea</taxon>
        <taxon>Hirudinida</taxon>
        <taxon>Hirudiniformes</taxon>
        <taxon>Hirudinidae</taxon>
        <taxon>Hirudinaria</taxon>
    </lineage>
</organism>
<dbReference type="GO" id="GO:0004867">
    <property type="term" value="F:serine-type endopeptidase inhibitor activity"/>
    <property type="evidence" value="ECO:0007669"/>
    <property type="project" value="UniProtKB-KW"/>
</dbReference>
<feature type="domain" description="Antistasin-like" evidence="7">
    <location>
        <begin position="40"/>
        <end position="66"/>
    </location>
</feature>
<proteinExistence type="evidence at transcript level"/>
<dbReference type="EMBL" id="KX987103">
    <property type="protein sequence ID" value="ATE50007.1"/>
    <property type="molecule type" value="mRNA"/>
</dbReference>
<evidence type="ECO:0000256" key="2">
    <source>
        <dbReference type="ARBA" id="ARBA00008768"/>
    </source>
</evidence>
<dbReference type="AlphaFoldDB" id="A0A290YV98"/>
<comment type="similarity">
    <text evidence="2">Belongs to the protease inhibitor I15 (antistasin) family.</text>
</comment>
<evidence type="ECO:0000313" key="8">
    <source>
        <dbReference type="EMBL" id="ATE50007.1"/>
    </source>
</evidence>